<dbReference type="EMBL" id="ANOG01000863">
    <property type="protein sequence ID" value="EMI17101.1"/>
    <property type="molecule type" value="Genomic_DNA"/>
</dbReference>
<keyword evidence="2" id="KW-1185">Reference proteome</keyword>
<dbReference type="AlphaFoldDB" id="M5RDE9"/>
<gene>
    <name evidence="1" type="ORF">RMSM_05975</name>
</gene>
<dbReference type="Proteomes" id="UP000011991">
    <property type="component" value="Unassembled WGS sequence"/>
</dbReference>
<evidence type="ECO:0000313" key="2">
    <source>
        <dbReference type="Proteomes" id="UP000011991"/>
    </source>
</evidence>
<proteinExistence type="predicted"/>
<dbReference type="PATRIC" id="fig|1265738.3.peg.5964"/>
<organism evidence="1 2">
    <name type="scientific">Rhodopirellula maiorica SM1</name>
    <dbReference type="NCBI Taxonomy" id="1265738"/>
    <lineage>
        <taxon>Bacteria</taxon>
        <taxon>Pseudomonadati</taxon>
        <taxon>Planctomycetota</taxon>
        <taxon>Planctomycetia</taxon>
        <taxon>Pirellulales</taxon>
        <taxon>Pirellulaceae</taxon>
        <taxon>Novipirellula</taxon>
    </lineage>
</organism>
<protein>
    <submittedName>
        <fullName evidence="1">Uncharacterized protein</fullName>
    </submittedName>
</protein>
<accession>M5RDE9</accession>
<sequence length="98" mass="10778">MITPKTARLRASDSIDFEVEQLPDGWMIEPPAIGTWDAENRRYTAPDQIAEQSEVTLIVKAADGAEIDRAAITLTPPPPRAKVDTRECRADFKTAAVV</sequence>
<name>M5RDE9_9BACT</name>
<evidence type="ECO:0000313" key="1">
    <source>
        <dbReference type="EMBL" id="EMI17101.1"/>
    </source>
</evidence>
<dbReference type="RefSeq" id="WP_008704828.1">
    <property type="nucleotide sequence ID" value="NZ_ANOG01000863.1"/>
</dbReference>
<comment type="caution">
    <text evidence="1">The sequence shown here is derived from an EMBL/GenBank/DDBJ whole genome shotgun (WGS) entry which is preliminary data.</text>
</comment>
<reference evidence="1 2" key="1">
    <citation type="journal article" date="2013" name="Mar. Genomics">
        <title>Expression of sulfatases in Rhodopirellula baltica and the diversity of sulfatases in the genus Rhodopirellula.</title>
        <authorList>
            <person name="Wegner C.E."/>
            <person name="Richter-Heitmann T."/>
            <person name="Klindworth A."/>
            <person name="Klockow C."/>
            <person name="Richter M."/>
            <person name="Achstetter T."/>
            <person name="Glockner F.O."/>
            <person name="Harder J."/>
        </authorList>
    </citation>
    <scope>NUCLEOTIDE SEQUENCE [LARGE SCALE GENOMIC DNA]</scope>
    <source>
        <strain evidence="1 2">SM1</strain>
    </source>
</reference>